<feature type="compositionally biased region" description="Acidic residues" evidence="1">
    <location>
        <begin position="170"/>
        <end position="196"/>
    </location>
</feature>
<dbReference type="VEuPathDB" id="VectorBase:AALB014546"/>
<feature type="region of interest" description="Disordered" evidence="1">
    <location>
        <begin position="167"/>
        <end position="198"/>
    </location>
</feature>
<feature type="compositionally biased region" description="Polar residues" evidence="1">
    <location>
        <begin position="481"/>
        <end position="493"/>
    </location>
</feature>
<evidence type="ECO:0008006" key="4">
    <source>
        <dbReference type="Google" id="ProtNLM"/>
    </source>
</evidence>
<feature type="compositionally biased region" description="Polar residues" evidence="1">
    <location>
        <begin position="325"/>
        <end position="342"/>
    </location>
</feature>
<name>A0A182FY40_ANOAL</name>
<reference evidence="2" key="2">
    <citation type="submission" date="2022-08" db="UniProtKB">
        <authorList>
            <consortium name="EnsemblMetazoa"/>
        </authorList>
    </citation>
    <scope>IDENTIFICATION</scope>
    <source>
        <strain evidence="2">STECLA/ALBI9_A</strain>
    </source>
</reference>
<evidence type="ECO:0000313" key="3">
    <source>
        <dbReference type="Proteomes" id="UP000069272"/>
    </source>
</evidence>
<proteinExistence type="predicted"/>
<keyword evidence="3" id="KW-1185">Reference proteome</keyword>
<reference evidence="2 3" key="1">
    <citation type="journal article" date="2017" name="G3 (Bethesda)">
        <title>The Physical Genome Mapping of Anopheles albimanus Corrected Scaffold Misassemblies and Identified Interarm Rearrangements in Genus Anopheles.</title>
        <authorList>
            <person name="Artemov G.N."/>
            <person name="Peery A.N."/>
            <person name="Jiang X."/>
            <person name="Tu Z."/>
            <person name="Stegniy V.N."/>
            <person name="Sharakhova M.V."/>
            <person name="Sharakhov I.V."/>
        </authorList>
    </citation>
    <scope>NUCLEOTIDE SEQUENCE [LARGE SCALE GENOMIC DNA]</scope>
    <source>
        <strain evidence="2 3">ALBI9_A</strain>
    </source>
</reference>
<dbReference type="EnsemblMetazoa" id="AALB014546-RA">
    <property type="protein sequence ID" value="AALB014546-PA"/>
    <property type="gene ID" value="AALB014546"/>
</dbReference>
<accession>A0A182FY40</accession>
<feature type="region of interest" description="Disordered" evidence="1">
    <location>
        <begin position="115"/>
        <end position="147"/>
    </location>
</feature>
<sequence length="518" mass="58968">MKLLAAFRILNKQLAESNTQLKQNAALSELRINELSSLVLQTRNENRFLRSMVRKLKEQIKMITQVMVSVKDHAETLCDRIEHDQEQEENYQQLRQPVAPSIYERKRAERVAFVDDGAIQEDESVPEELGNDESSLPNHSSNPVTRSSCYDEAAVLEDEVIKDKAVAEHQEEEQDDEEDEEDEGEDEEEGDDEDSEPNVTMELPAAYAHLAAKSPLVQRLKRKSRRGSFNESFETIDRDRVFKLGRHSQSQRDSYVGLSPNHDSKRKNEDEMDLETSRSVHSQKRNDSDMEIDESITETVRKISLTQNEASLSFNSVQSERHANLSRSPYEDTSNNSPTGRISSLRKTISESALPLLKQRQTATIVGNISVADTTVFNPEDMLVNASCSTPVTKGAPIRKRVETKMKSATELHKNSSANTSMQPVVVLQPLTEDNLKQHELSARRVRNGRSRAVSKYYYKENDSENDESMDTRRQVKLEPASSTENLSVQSYESGRPRRKAAPVNMRERSINSKLRRE</sequence>
<feature type="compositionally biased region" description="Polar residues" evidence="1">
    <location>
        <begin position="132"/>
        <end position="147"/>
    </location>
</feature>
<dbReference type="VEuPathDB" id="VectorBase:AALB20_030808"/>
<feature type="region of interest" description="Disordered" evidence="1">
    <location>
        <begin position="314"/>
        <end position="342"/>
    </location>
</feature>
<dbReference type="Proteomes" id="UP000069272">
    <property type="component" value="Chromosome 3L"/>
</dbReference>
<evidence type="ECO:0000313" key="2">
    <source>
        <dbReference type="EnsemblMetazoa" id="AALB014546-PA"/>
    </source>
</evidence>
<organism evidence="2 3">
    <name type="scientific">Anopheles albimanus</name>
    <name type="common">New world malaria mosquito</name>
    <dbReference type="NCBI Taxonomy" id="7167"/>
    <lineage>
        <taxon>Eukaryota</taxon>
        <taxon>Metazoa</taxon>
        <taxon>Ecdysozoa</taxon>
        <taxon>Arthropoda</taxon>
        <taxon>Hexapoda</taxon>
        <taxon>Insecta</taxon>
        <taxon>Pterygota</taxon>
        <taxon>Neoptera</taxon>
        <taxon>Endopterygota</taxon>
        <taxon>Diptera</taxon>
        <taxon>Nematocera</taxon>
        <taxon>Culicoidea</taxon>
        <taxon>Culicidae</taxon>
        <taxon>Anophelinae</taxon>
        <taxon>Anopheles</taxon>
    </lineage>
</organism>
<feature type="region of interest" description="Disordered" evidence="1">
    <location>
        <begin position="461"/>
        <end position="518"/>
    </location>
</feature>
<feature type="compositionally biased region" description="Acidic residues" evidence="1">
    <location>
        <begin position="118"/>
        <end position="131"/>
    </location>
</feature>
<protein>
    <recommendedName>
        <fullName evidence="4">Shugoshin C-terminal domain-containing protein</fullName>
    </recommendedName>
</protein>
<feature type="region of interest" description="Disordered" evidence="1">
    <location>
        <begin position="244"/>
        <end position="290"/>
    </location>
</feature>
<dbReference type="AlphaFoldDB" id="A0A182FY40"/>
<evidence type="ECO:0000256" key="1">
    <source>
        <dbReference type="SAM" id="MobiDB-lite"/>
    </source>
</evidence>